<evidence type="ECO:0000259" key="4">
    <source>
        <dbReference type="Pfam" id="PF07679"/>
    </source>
</evidence>
<evidence type="ECO:0000256" key="3">
    <source>
        <dbReference type="SAM" id="Phobius"/>
    </source>
</evidence>
<feature type="domain" description="Immunoglobulin I-set" evidence="4">
    <location>
        <begin position="1927"/>
        <end position="2002"/>
    </location>
</feature>
<proteinExistence type="predicted"/>
<dbReference type="EMBL" id="CAWUFR010000244">
    <property type="protein sequence ID" value="CAK6974039.1"/>
    <property type="molecule type" value="Genomic_DNA"/>
</dbReference>
<evidence type="ECO:0000313" key="6">
    <source>
        <dbReference type="Proteomes" id="UP001314229"/>
    </source>
</evidence>
<keyword evidence="3" id="KW-1133">Transmembrane helix</keyword>
<feature type="region of interest" description="Disordered" evidence="2">
    <location>
        <begin position="1112"/>
        <end position="1204"/>
    </location>
</feature>
<dbReference type="Gene3D" id="1.20.58.60">
    <property type="match status" value="1"/>
</dbReference>
<evidence type="ECO:0000256" key="1">
    <source>
        <dbReference type="SAM" id="Coils"/>
    </source>
</evidence>
<feature type="region of interest" description="Disordered" evidence="2">
    <location>
        <begin position="327"/>
        <end position="349"/>
    </location>
</feature>
<sequence>MRKLVSREDYCTNLQLEKSLKWYQKTYFHCSTSNRFLPLFFLHDEQRDMNPFRSFTTLSTIAVQAGRSQIVVSVLQSGSLVHLQLVQVHPGLCEIGSNQEENQTLIQEQQQLMVKLKKHEKEVLAVVGKNRNRWEKRSRKQEEEQEVHKAMVASLNEGWLLLLHLLERREEVLMLVSDFYCRAQEFAVSVNRVEDLQIRPDNDRLTEVQLTYNSIRGDLLRKSLQVLTSSSVLLKKLRQLQRIEAAQRRGEVLQDEDESFQSSQCSKGSVLRLEELVETLQDRRRRADLAISLQLQQSENNIRIHKSEQESRHTSSAEDLCLSELSRKQEENKQQRATTSSTSGQVAEQQGLLGNEEAQKGTQNEDYALLTNQRLQLLLSCEELVNKVLSWVQQGSTMLLNSYEAGRHLHEAEDTLNTHLLLRTQAKAAGCSAENMTQILDQIKTLHTDPTSRTSSQPPSETSRQLSSLKALTEQLKRGSTGKLTRTSTTLPGPPAKNPTGCLSPELAGRVYLVLEELQTLNRKIDSNLQLLQPYVTFLTMAQQVEDEMAELRQIYSRGSEEEEEEKDREAGSGIIRTTTSFRSSVKKKQADVCCQETIQKALTAQELGNNYIQTVSMVSGAALNLQSVVSVVQQTVERLSRTKQELNDLQSYQQIKIQQQQEDMNCRKYRERLLKTMQDLNCVSKLLDSCTLMDLGSDLQTSRLLEHFSQARPHFIQLGAEAEFMVKSWETLRNLPHRLELKVEDVSELLKLHQRVKTKIQQSESILGLASSFHLTAKQLEALLQSDPAGLSTGLCGTSEDKLREDQQQIQNLFKTVSTLKTDICTAVNHSGSPCFRVEQLKVRLLSLDSLCVSWLKEAARCEEKLQRELLTRLFNNDFNQLCDSFKELKKRFSNLKFNYLKRNDRTRNVKAARNQLQQVEVYEEKLQVLRKRLQSVTARLGSEVKDGGVVREAGDAVNELQRQMREFEQSVSEHRKTLDMTCKLQQAMEEYQFWCDDASATVARVRKFSSECRSTEAVSVLHRQFEKFVWPTVPQQEERISQITELAARLHGVEEGRRFMEKTVRKHSDMVESIRELSDGLMELEAKLKLESLKRQQDVEEKEIKEETLCRQNETKENDEEKELKENRKVKKKEQKDNRSTQEAADMYELKETGHTPELPAEHDGKEVLMKRKTAANKKPLLKKSHSQEADRQMDRHTVATESRQEFSSSFLEEHNTSSYCSMHTFSLCCSPLGSSRQIHPIHGKLQLSTTPPSVIGPVFTDIQQEFQRKELQETGQQMPSASCESDMTAMQDVSGGGLLEVELQHEEVMTEDSLSNDEYECASPDDISLPPLAETPESIAVQSDIEENFCFSSHSIHINQYSHQCHTLPEHSDTASVSGAVKQQRESSNTERCPTPRTCLHSHSRFYSFCVFYRSSSFGQSSTVPAHPAPILRTGETSTANFPQSAHLSVDCPERTFFSGYNPLHKSNMSDNKDNTVLERRSPSQIEHFLKEHSSQYEQTQSSSGKGKVTKNAASKSETLPHADVIPQAVELNQTLIVPQSSFNGEDPDLHKDRNPPQDTGFLKFSTNTTQIRSVNCQDNSFPQSFAGSKSGLHHNINIQQTIYSQSSTSDRHHTLEKTYSSVISPQERGPSSQSETVPQINPILHTREFAQNPTITDFTINEARTLSGDIAPVKSCTTCPQLSTIIHTHSPQSYPVSRSGLDQNIHFFQTNKEAPSICLPQSSSLTTTATVTQKIVCQSSTSGSYCSVPQASSDLRSQQERPFSQGSEGLPAVLHAPIPPESNSVNNISISSNTIMGSNRLSSKQSHQTVYSLHEPLASTSTQQCVHDPGMNPSSHAQLAAPQPKAQTQALAQPANLHVTPPSSSPHLLTPDQDPDICQPMAICEEIRRTPQIQGPPLPVPPPLPQAQAESLPQGKASKSGPPCFTRPLSRATVMEGSPVMLEVEVMGHPEPMLTRFKDGEVSATGPGLELLCKDGKHFLFIPEASDGGFYEVQAPNHHDCIGGGGGKADGDRWLMAEVFDIISVDWQTWFGILCVLLWLLYLIVL</sequence>
<feature type="compositionally biased region" description="Polar residues" evidence="2">
    <location>
        <begin position="1746"/>
        <end position="1771"/>
    </location>
</feature>
<feature type="compositionally biased region" description="Pro residues" evidence="2">
    <location>
        <begin position="1898"/>
        <end position="1909"/>
    </location>
</feature>
<feature type="compositionally biased region" description="Polar residues" evidence="2">
    <location>
        <begin position="335"/>
        <end position="348"/>
    </location>
</feature>
<evidence type="ECO:0000313" key="5">
    <source>
        <dbReference type="EMBL" id="CAK6974039.1"/>
    </source>
</evidence>
<dbReference type="InterPro" id="IPR013098">
    <property type="entry name" value="Ig_I-set"/>
</dbReference>
<comment type="caution">
    <text evidence="5">The sequence shown here is derived from an EMBL/GenBank/DDBJ whole genome shotgun (WGS) entry which is preliminary data.</text>
</comment>
<feature type="compositionally biased region" description="Polar residues" evidence="2">
    <location>
        <begin position="448"/>
        <end position="470"/>
    </location>
</feature>
<feature type="region of interest" description="Disordered" evidence="2">
    <location>
        <begin position="1496"/>
        <end position="1525"/>
    </location>
</feature>
<feature type="coiled-coil region" evidence="1">
    <location>
        <begin position="914"/>
        <end position="979"/>
    </location>
</feature>
<organism evidence="5 6">
    <name type="scientific">Scomber scombrus</name>
    <name type="common">Atlantic mackerel</name>
    <name type="synonym">Scomber vernalis</name>
    <dbReference type="NCBI Taxonomy" id="13677"/>
    <lineage>
        <taxon>Eukaryota</taxon>
        <taxon>Metazoa</taxon>
        <taxon>Chordata</taxon>
        <taxon>Craniata</taxon>
        <taxon>Vertebrata</taxon>
        <taxon>Euteleostomi</taxon>
        <taxon>Actinopterygii</taxon>
        <taxon>Neopterygii</taxon>
        <taxon>Teleostei</taxon>
        <taxon>Neoteleostei</taxon>
        <taxon>Acanthomorphata</taxon>
        <taxon>Pelagiaria</taxon>
        <taxon>Scombriformes</taxon>
        <taxon>Scombridae</taxon>
        <taxon>Scomber</taxon>
    </lineage>
</organism>
<feature type="transmembrane region" description="Helical" evidence="3">
    <location>
        <begin position="2031"/>
        <end position="2049"/>
    </location>
</feature>
<feature type="compositionally biased region" description="Basic residues" evidence="2">
    <location>
        <begin position="1173"/>
        <end position="1187"/>
    </location>
</feature>
<name>A0AAV1PT40_SCOSC</name>
<feature type="region of interest" description="Disordered" evidence="2">
    <location>
        <begin position="1746"/>
        <end position="1789"/>
    </location>
</feature>
<feature type="region of interest" description="Disordered" evidence="2">
    <location>
        <begin position="447"/>
        <end position="503"/>
    </location>
</feature>
<feature type="region of interest" description="Disordered" evidence="2">
    <location>
        <begin position="1824"/>
        <end position="1880"/>
    </location>
</feature>
<dbReference type="Pfam" id="PF07679">
    <property type="entry name" value="I-set"/>
    <property type="match status" value="1"/>
</dbReference>
<keyword evidence="1" id="KW-0175">Coiled coil</keyword>
<protein>
    <submittedName>
        <fullName evidence="5">Coiled-coil domain-containing protein 141</fullName>
    </submittedName>
</protein>
<feature type="compositionally biased region" description="Basic and acidic residues" evidence="2">
    <location>
        <begin position="1188"/>
        <end position="1204"/>
    </location>
</feature>
<dbReference type="Proteomes" id="UP001314229">
    <property type="component" value="Unassembled WGS sequence"/>
</dbReference>
<feature type="compositionally biased region" description="Basic and acidic residues" evidence="2">
    <location>
        <begin position="1150"/>
        <end position="1172"/>
    </location>
</feature>
<dbReference type="InterPro" id="IPR013783">
    <property type="entry name" value="Ig-like_fold"/>
</dbReference>
<dbReference type="Gene3D" id="2.60.40.10">
    <property type="entry name" value="Immunoglobulins"/>
    <property type="match status" value="1"/>
</dbReference>
<keyword evidence="3" id="KW-0812">Transmembrane</keyword>
<keyword evidence="6" id="KW-1185">Reference proteome</keyword>
<keyword evidence="3" id="KW-0472">Membrane</keyword>
<accession>A0AAV1PT40</accession>
<gene>
    <name evidence="5" type="ORF">FSCOSCO3_A019442</name>
</gene>
<reference evidence="5 6" key="1">
    <citation type="submission" date="2024-01" db="EMBL/GenBank/DDBJ databases">
        <authorList>
            <person name="Alioto T."/>
            <person name="Alioto T."/>
            <person name="Gomez Garrido J."/>
        </authorList>
    </citation>
    <scope>NUCLEOTIDE SEQUENCE [LARGE SCALE GENOMIC DNA]</scope>
</reference>
<dbReference type="PANTHER" id="PTHR47633">
    <property type="entry name" value="IMMUNOGLOBULIN"/>
    <property type="match status" value="1"/>
</dbReference>
<feature type="compositionally biased region" description="Polar residues" evidence="2">
    <location>
        <begin position="482"/>
        <end position="491"/>
    </location>
</feature>
<feature type="region of interest" description="Disordered" evidence="2">
    <location>
        <begin position="1543"/>
        <end position="1562"/>
    </location>
</feature>
<evidence type="ECO:0000256" key="2">
    <source>
        <dbReference type="SAM" id="MobiDB-lite"/>
    </source>
</evidence>
<dbReference type="InterPro" id="IPR036179">
    <property type="entry name" value="Ig-like_dom_sf"/>
</dbReference>
<feature type="compositionally biased region" description="Polar residues" evidence="2">
    <location>
        <begin position="1499"/>
        <end position="1508"/>
    </location>
</feature>
<dbReference type="SUPFAM" id="SSF48726">
    <property type="entry name" value="Immunoglobulin"/>
    <property type="match status" value="1"/>
</dbReference>
<feature type="region of interest" description="Disordered" evidence="2">
    <location>
        <begin position="1896"/>
        <end position="1927"/>
    </location>
</feature>